<keyword evidence="9" id="KW-1185">Reference proteome</keyword>
<evidence type="ECO:0000313" key="9">
    <source>
        <dbReference type="Proteomes" id="UP000664169"/>
    </source>
</evidence>
<proteinExistence type="predicted"/>
<feature type="transmembrane region" description="Helical" evidence="7">
    <location>
        <begin position="501"/>
        <end position="522"/>
    </location>
</feature>
<dbReference type="EMBL" id="CAJPDQ010000016">
    <property type="protein sequence ID" value="CAF9921155.1"/>
    <property type="molecule type" value="Genomic_DNA"/>
</dbReference>
<evidence type="ECO:0000256" key="2">
    <source>
        <dbReference type="ARBA" id="ARBA00022448"/>
    </source>
</evidence>
<gene>
    <name evidence="8" type="ORF">GOMPHAMPRED_002244</name>
</gene>
<feature type="transmembrane region" description="Helical" evidence="7">
    <location>
        <begin position="182"/>
        <end position="201"/>
    </location>
</feature>
<feature type="transmembrane region" description="Helical" evidence="7">
    <location>
        <begin position="342"/>
        <end position="366"/>
    </location>
</feature>
<evidence type="ECO:0000256" key="3">
    <source>
        <dbReference type="ARBA" id="ARBA00022692"/>
    </source>
</evidence>
<evidence type="ECO:0008006" key="10">
    <source>
        <dbReference type="Google" id="ProtNLM"/>
    </source>
</evidence>
<feature type="transmembrane region" description="Helical" evidence="7">
    <location>
        <begin position="58"/>
        <end position="82"/>
    </location>
</feature>
<feature type="transmembrane region" description="Helical" evidence="7">
    <location>
        <begin position="428"/>
        <end position="453"/>
    </location>
</feature>
<keyword evidence="2" id="KW-0813">Transport</keyword>
<evidence type="ECO:0000256" key="4">
    <source>
        <dbReference type="ARBA" id="ARBA00022989"/>
    </source>
</evidence>
<feature type="transmembrane region" description="Helical" evidence="7">
    <location>
        <begin position="259"/>
        <end position="279"/>
    </location>
</feature>
<accession>A0A8H3IMZ0</accession>
<reference evidence="8" key="1">
    <citation type="submission" date="2021-03" db="EMBL/GenBank/DDBJ databases">
        <authorList>
            <person name="Tagirdzhanova G."/>
        </authorList>
    </citation>
    <scope>NUCLEOTIDE SEQUENCE</scope>
</reference>
<protein>
    <recommendedName>
        <fullName evidence="10">Amino acid transporter</fullName>
    </recommendedName>
</protein>
<dbReference type="Gene3D" id="1.20.1740.10">
    <property type="entry name" value="Amino acid/polyamine transporter I"/>
    <property type="match status" value="1"/>
</dbReference>
<feature type="transmembrane region" description="Helical" evidence="7">
    <location>
        <begin position="403"/>
        <end position="422"/>
    </location>
</feature>
<dbReference type="PANTHER" id="PTHR45649:SF29">
    <property type="entry name" value="AMINO ACID TRANSPORTER (EUROFUNG)"/>
    <property type="match status" value="1"/>
</dbReference>
<feature type="transmembrane region" description="Helical" evidence="7">
    <location>
        <begin position="474"/>
        <end position="495"/>
    </location>
</feature>
<comment type="caution">
    <text evidence="8">The sequence shown here is derived from an EMBL/GenBank/DDBJ whole genome shotgun (WGS) entry which is preliminary data.</text>
</comment>
<evidence type="ECO:0000256" key="1">
    <source>
        <dbReference type="ARBA" id="ARBA00004141"/>
    </source>
</evidence>
<dbReference type="Proteomes" id="UP000664169">
    <property type="component" value="Unassembled WGS sequence"/>
</dbReference>
<evidence type="ECO:0000313" key="8">
    <source>
        <dbReference type="EMBL" id="CAF9921155.1"/>
    </source>
</evidence>
<feature type="region of interest" description="Disordered" evidence="6">
    <location>
        <begin position="565"/>
        <end position="592"/>
    </location>
</feature>
<feature type="compositionally biased region" description="Basic and acidic residues" evidence="6">
    <location>
        <begin position="565"/>
        <end position="577"/>
    </location>
</feature>
<dbReference type="InterPro" id="IPR002293">
    <property type="entry name" value="AA/rel_permease1"/>
</dbReference>
<keyword evidence="5 7" id="KW-0472">Membrane</keyword>
<keyword evidence="4 7" id="KW-1133">Transmembrane helix</keyword>
<dbReference type="Pfam" id="PF13520">
    <property type="entry name" value="AA_permease_2"/>
    <property type="match status" value="1"/>
</dbReference>
<dbReference type="PANTHER" id="PTHR45649">
    <property type="entry name" value="AMINO-ACID PERMEASE BAT1"/>
    <property type="match status" value="1"/>
</dbReference>
<organism evidence="8 9">
    <name type="scientific">Gomphillus americanus</name>
    <dbReference type="NCBI Taxonomy" id="1940652"/>
    <lineage>
        <taxon>Eukaryota</taxon>
        <taxon>Fungi</taxon>
        <taxon>Dikarya</taxon>
        <taxon>Ascomycota</taxon>
        <taxon>Pezizomycotina</taxon>
        <taxon>Lecanoromycetes</taxon>
        <taxon>OSLEUM clade</taxon>
        <taxon>Ostropomycetidae</taxon>
        <taxon>Ostropales</taxon>
        <taxon>Graphidaceae</taxon>
        <taxon>Gomphilloideae</taxon>
        <taxon>Gomphillus</taxon>
    </lineage>
</organism>
<comment type="subcellular location">
    <subcellularLocation>
        <location evidence="1">Membrane</location>
        <topology evidence="1">Multi-pass membrane protein</topology>
    </subcellularLocation>
</comment>
<feature type="transmembrane region" description="Helical" evidence="7">
    <location>
        <begin position="213"/>
        <end position="233"/>
    </location>
</feature>
<keyword evidence="3 7" id="KW-0812">Transmembrane</keyword>
<feature type="transmembrane region" description="Helical" evidence="7">
    <location>
        <begin position="94"/>
        <end position="112"/>
    </location>
</feature>
<feature type="transmembrane region" description="Helical" evidence="7">
    <location>
        <begin position="124"/>
        <end position="143"/>
    </location>
</feature>
<dbReference type="FunFam" id="1.20.1740.10:FF:000046">
    <property type="entry name" value="Amino-acid permease, putative"/>
    <property type="match status" value="1"/>
</dbReference>
<evidence type="ECO:0000256" key="5">
    <source>
        <dbReference type="ARBA" id="ARBA00023136"/>
    </source>
</evidence>
<feature type="transmembrane region" description="Helical" evidence="7">
    <location>
        <begin position="299"/>
        <end position="322"/>
    </location>
</feature>
<evidence type="ECO:0000256" key="7">
    <source>
        <dbReference type="SAM" id="Phobius"/>
    </source>
</evidence>
<evidence type="ECO:0000256" key="6">
    <source>
        <dbReference type="SAM" id="MobiDB-lite"/>
    </source>
</evidence>
<dbReference type="PIRSF" id="PIRSF006060">
    <property type="entry name" value="AA_transporter"/>
    <property type="match status" value="1"/>
</dbReference>
<dbReference type="OrthoDB" id="4476201at2759"/>
<dbReference type="GO" id="GO:0016020">
    <property type="term" value="C:membrane"/>
    <property type="evidence" value="ECO:0007669"/>
    <property type="project" value="UniProtKB-SubCell"/>
</dbReference>
<dbReference type="GO" id="GO:0015101">
    <property type="term" value="F:organic cation transmembrane transporter activity"/>
    <property type="evidence" value="ECO:0007669"/>
    <property type="project" value="UniProtKB-ARBA"/>
</dbReference>
<dbReference type="AlphaFoldDB" id="A0A8H3IMZ0"/>
<name>A0A8H3IMZ0_9LECA</name>
<sequence length="592" mass="63936">MSVSETGTGQAPRHSSVGEVPVTSVLSYHDAPIFSGEYSADDEALVALGYKPEFKREFSLWTTFCVSFAVLGLLPSFASTLYYGLGYAGTGGMVWGWLIAMVFIQCVAMSMAEICSSMPTSGGLYYASAVLAPPGWGPLASWLTGWSNWLVQVTGAPSVDYALSAMILATASINNPNYTPEAWHTFLLTTLIMILHAFVSSMPTKWIANLNSVGSTFNIIALFIVIIIIPATAMRESLGYPKFTASSEVWGTIYQGTEFPAGISILMSFISVIWTMSGYDAPFHLSEECSNASVAAPRAIVLTSAIGGLFGWFLQLVVAYTVLEDQIDSIIDSDLGQPWAAYLLQVLPVPATNAVLCLTILCAFSMGQGCMVAASRVTFAYSRDGCFPCSWWMARVNKTTKTPVNAVWFNAVIGILLTLLLFGGPAAIGAIFSVGALAGFVAFTIPIFIKTFFVADRFRPGPWNLGRWSRPIGTLGCAFVLLMVPILCLPSVIDGDLTPDLMNWTCLVYGGPMLGAVIWWIVDARKWFKGPKVNIEHLMIGRKAEDVGQIEGHVIEGEKVRAPVIRDDSDFEKEDKLSGSGSGSESDARARD</sequence>